<accession>A0A5N5T6P9</accession>
<name>A0A5N5T6P9_9CRUS</name>
<feature type="non-terminal residue" evidence="1">
    <location>
        <position position="79"/>
    </location>
</feature>
<dbReference type="EMBL" id="SEYY01013144">
    <property type="protein sequence ID" value="KAB7500670.1"/>
    <property type="molecule type" value="Genomic_DNA"/>
</dbReference>
<comment type="caution">
    <text evidence="1">The sequence shown here is derived from an EMBL/GenBank/DDBJ whole genome shotgun (WGS) entry which is preliminary data.</text>
</comment>
<protein>
    <submittedName>
        <fullName evidence="1">Uncharacterized protein</fullName>
    </submittedName>
</protein>
<gene>
    <name evidence="1" type="ORF">Anas_12231</name>
</gene>
<dbReference type="Proteomes" id="UP000326759">
    <property type="component" value="Unassembled WGS sequence"/>
</dbReference>
<proteinExistence type="predicted"/>
<organism evidence="1 2">
    <name type="scientific">Armadillidium nasatum</name>
    <dbReference type="NCBI Taxonomy" id="96803"/>
    <lineage>
        <taxon>Eukaryota</taxon>
        <taxon>Metazoa</taxon>
        <taxon>Ecdysozoa</taxon>
        <taxon>Arthropoda</taxon>
        <taxon>Crustacea</taxon>
        <taxon>Multicrustacea</taxon>
        <taxon>Malacostraca</taxon>
        <taxon>Eumalacostraca</taxon>
        <taxon>Peracarida</taxon>
        <taxon>Isopoda</taxon>
        <taxon>Oniscidea</taxon>
        <taxon>Crinocheta</taxon>
        <taxon>Armadillidiidae</taxon>
        <taxon>Armadillidium</taxon>
    </lineage>
</organism>
<evidence type="ECO:0000313" key="1">
    <source>
        <dbReference type="EMBL" id="KAB7500670.1"/>
    </source>
</evidence>
<dbReference type="AlphaFoldDB" id="A0A5N5T6P9"/>
<sequence length="79" mass="8789">MNAIFILSQENDRHKCQCCEYCNMDLASLACLAFNENLSLSFNIFLQCKGHYCGGFAGADCPDGCICIYTEQTSTDQLE</sequence>
<evidence type="ECO:0000313" key="2">
    <source>
        <dbReference type="Proteomes" id="UP000326759"/>
    </source>
</evidence>
<keyword evidence="2" id="KW-1185">Reference proteome</keyword>
<reference evidence="1 2" key="1">
    <citation type="journal article" date="2019" name="PLoS Biol.">
        <title>Sex chromosomes control vertical transmission of feminizing Wolbachia symbionts in an isopod.</title>
        <authorList>
            <person name="Becking T."/>
            <person name="Chebbi M.A."/>
            <person name="Giraud I."/>
            <person name="Moumen B."/>
            <person name="Laverre T."/>
            <person name="Caubet Y."/>
            <person name="Peccoud J."/>
            <person name="Gilbert C."/>
            <person name="Cordaux R."/>
        </authorList>
    </citation>
    <scope>NUCLEOTIDE SEQUENCE [LARGE SCALE GENOMIC DNA]</scope>
    <source>
        <strain evidence="1">ANa2</strain>
        <tissue evidence="1">Whole body excluding digestive tract and cuticle</tissue>
    </source>
</reference>